<evidence type="ECO:0000313" key="2">
    <source>
        <dbReference type="EMBL" id="PXV65662.1"/>
    </source>
</evidence>
<dbReference type="EMBL" id="QICN01000009">
    <property type="protein sequence ID" value="PXV65662.1"/>
    <property type="molecule type" value="Genomic_DNA"/>
</dbReference>
<dbReference type="Proteomes" id="UP000248330">
    <property type="component" value="Unassembled WGS sequence"/>
</dbReference>
<reference evidence="2 3" key="1">
    <citation type="submission" date="2018-04" db="EMBL/GenBank/DDBJ databases">
        <title>Genomic Encyclopedia of Type Strains, Phase IV (KMG-IV): sequencing the most valuable type-strain genomes for metagenomic binning, comparative biology and taxonomic classification.</title>
        <authorList>
            <person name="Goeker M."/>
        </authorList>
    </citation>
    <scope>NUCLEOTIDE SEQUENCE [LARGE SCALE GENOMIC DNA]</scope>
    <source>
        <strain evidence="2 3">DSM 104150</strain>
    </source>
</reference>
<comment type="caution">
    <text evidence="2">The sequence shown here is derived from an EMBL/GenBank/DDBJ whole genome shotgun (WGS) entry which is preliminary data.</text>
</comment>
<dbReference type="InterPro" id="IPR038530">
    <property type="entry name" value="NiFe-hyd_HybE_sf"/>
</dbReference>
<dbReference type="AlphaFoldDB" id="A0A318E3G1"/>
<comment type="similarity">
    <text evidence="1">Belongs to the HupJ family.</text>
</comment>
<accession>A0A318E3G1</accession>
<gene>
    <name evidence="2" type="ORF">C8D93_10941</name>
</gene>
<organism evidence="2 3">
    <name type="scientific">Sinimarinibacterium flocculans</name>
    <dbReference type="NCBI Taxonomy" id="985250"/>
    <lineage>
        <taxon>Bacteria</taxon>
        <taxon>Pseudomonadati</taxon>
        <taxon>Pseudomonadota</taxon>
        <taxon>Gammaproteobacteria</taxon>
        <taxon>Nevskiales</taxon>
        <taxon>Nevskiaceae</taxon>
        <taxon>Sinimarinibacterium</taxon>
    </lineage>
</organism>
<dbReference type="Gene3D" id="3.30.1460.40">
    <property type="entry name" value="[NiFe]-hydrogenase assembly chaperone, HybE"/>
    <property type="match status" value="1"/>
</dbReference>
<protein>
    <submittedName>
        <fullName evidence="2">[NiFe] hydrogenase assembly HybE family chaperone</fullName>
    </submittedName>
</protein>
<dbReference type="Pfam" id="PF11939">
    <property type="entry name" value="NiFe-hyd_HybE"/>
    <property type="match status" value="1"/>
</dbReference>
<dbReference type="NCBIfam" id="TIGR03993">
    <property type="entry name" value="hydrog_HybE"/>
    <property type="match status" value="1"/>
</dbReference>
<keyword evidence="3" id="KW-1185">Reference proteome</keyword>
<evidence type="ECO:0000256" key="1">
    <source>
        <dbReference type="ARBA" id="ARBA00006532"/>
    </source>
</evidence>
<sequence>MNAALPAVEVLRETYARIAATRMADLPVCNTALAVETIGFAPADGPAEGERGWLGILLTPWCMNLIWLPASPDRLAAPGHTRTHRLAGERYSFIGAEEAGVGRFEMCSLFSPVFEFADQDSACCVAQAVLAQLRTGRDEPAQPSRRRLFAGFAAAGEGTPL</sequence>
<dbReference type="OrthoDB" id="7060130at2"/>
<name>A0A318E3G1_9GAMM</name>
<proteinExistence type="inferred from homology"/>
<evidence type="ECO:0000313" key="3">
    <source>
        <dbReference type="Proteomes" id="UP000248330"/>
    </source>
</evidence>
<dbReference type="RefSeq" id="WP_110266057.1">
    <property type="nucleotide sequence ID" value="NZ_CAWNXA010000009.1"/>
</dbReference>
<dbReference type="InterPro" id="IPR023994">
    <property type="entry name" value="NiFe-hyd_HybE"/>
</dbReference>